<dbReference type="InterPro" id="IPR036378">
    <property type="entry name" value="FAS1_dom_sf"/>
</dbReference>
<feature type="domain" description="FAS1" evidence="1">
    <location>
        <begin position="113"/>
        <end position="245"/>
    </location>
</feature>
<dbReference type="PANTHER" id="PTHR10900:SF114">
    <property type="entry name" value="FAS1 DOMAIN-CONTAINING PROTEIN"/>
    <property type="match status" value="1"/>
</dbReference>
<protein>
    <submittedName>
        <fullName evidence="2">Transforming growth factor-beta-induced protein ig-h3</fullName>
    </submittedName>
</protein>
<gene>
    <name evidence="2" type="primary">BGH3</name>
    <name evidence="2" type="ORF">TR92482</name>
</gene>
<proteinExistence type="predicted"/>
<dbReference type="GO" id="GO:0050839">
    <property type="term" value="F:cell adhesion molecule binding"/>
    <property type="evidence" value="ECO:0007669"/>
    <property type="project" value="TreeGrafter"/>
</dbReference>
<dbReference type="EMBL" id="GEEE01001087">
    <property type="protein sequence ID" value="JAP62138.1"/>
    <property type="molecule type" value="Transcribed_RNA"/>
</dbReference>
<feature type="non-terminal residue" evidence="2">
    <location>
        <position position="1"/>
    </location>
</feature>
<reference evidence="2" key="1">
    <citation type="submission" date="2016-01" db="EMBL/GenBank/DDBJ databases">
        <title>Reference transcriptome for the parasite Schistocephalus solidus: insights into the molecular evolution of parasitism.</title>
        <authorList>
            <person name="Hebert F.O."/>
            <person name="Grambauer S."/>
            <person name="Barber I."/>
            <person name="Landry C.R."/>
            <person name="Aubin-Horth N."/>
        </authorList>
    </citation>
    <scope>NUCLEOTIDE SEQUENCE</scope>
</reference>
<dbReference type="GO" id="GO:0007155">
    <property type="term" value="P:cell adhesion"/>
    <property type="evidence" value="ECO:0007669"/>
    <property type="project" value="TreeGrafter"/>
</dbReference>
<dbReference type="InterPro" id="IPR050904">
    <property type="entry name" value="Adhesion/Biosynth-related"/>
</dbReference>
<dbReference type="Gene3D" id="2.30.180.10">
    <property type="entry name" value="FAS1 domain"/>
    <property type="match status" value="2"/>
</dbReference>
<dbReference type="InterPro" id="IPR000782">
    <property type="entry name" value="FAS1_domain"/>
</dbReference>
<dbReference type="GO" id="GO:0005615">
    <property type="term" value="C:extracellular space"/>
    <property type="evidence" value="ECO:0007669"/>
    <property type="project" value="TreeGrafter"/>
</dbReference>
<evidence type="ECO:0000313" key="2">
    <source>
        <dbReference type="EMBL" id="JAP62138.1"/>
    </source>
</evidence>
<dbReference type="GO" id="GO:0031012">
    <property type="term" value="C:extracellular matrix"/>
    <property type="evidence" value="ECO:0007669"/>
    <property type="project" value="TreeGrafter"/>
</dbReference>
<dbReference type="SMART" id="SM00554">
    <property type="entry name" value="FAS1"/>
    <property type="match status" value="2"/>
</dbReference>
<dbReference type="Pfam" id="PF02469">
    <property type="entry name" value="Fasciclin"/>
    <property type="match status" value="2"/>
</dbReference>
<sequence>RDRTRREPGRLSKLIPTEQMKPCTGVSLAAVFVNILFAAEGVVFGDQSNPPAFAFPDDYGYHYCASWKLPDGTLLYSGCDPYTIERCGQKLEFSYNCCSGFEKSSIPLGGPSSTPCGKMIPQFEDCSTVLESMGFSRMADHVRKIPELKQKNGQPFTIFAPLPADGSDLESTYAGNSAAVKYHVVKGRHYADSLKNGMQLESVYQNQKLDISRSPYGTVSVECTELSQADIECQSGLIHIIRRPLTPRLGLGNLDKTSLMSLLRSNSETQEFANDLPQDLQRELEMTDGSTMYTVTAPPARSWREMKQGKTPEAIQQIAASHVSKGKKCSSDLYKSSQSMTRVNGKNVNVECSVDKNNQQEVHKIKDVCGNTHAFTKTDQTAGNGVLHMLDSPVPPSSTLTLKDFIDRPECAKANNIDKFINDIKDCDLYMNDADQYAVIAPENSAFDWWKNYPQFKKEYERYQTDKEYRCRVARYHIIKHDGNLKNIEQFSGHTDGHRTNNKFDELYETTYFTKDKMGSKLNFHYSTVTNFDSIPLKGSSIFKTSRINVIPEKNVSEVVNSAPELSHAANIMKVADAENKITKPNNPKNLFLVTENDGWLDPRSKALGKNVLSPELAAFQGSPERAEKYTLLNHVPLYLWGGDIGYFDKNSVHRFPSSAGVDLIFWMNDKNEMRIGYDGLPTEEWPKVVKFNQHAKDGIVWVLDRVLKCPPQLCPLQLEDTDIYTFYTAACITADLPGEKDVKVGFANQPTEIAKRHPDKCLVIKQGEVRTTKDLFEAGPMPDHSH</sequence>
<dbReference type="AlphaFoldDB" id="A0A0V0JA97"/>
<dbReference type="PANTHER" id="PTHR10900">
    <property type="entry name" value="PERIOSTIN-RELATED"/>
    <property type="match status" value="1"/>
</dbReference>
<dbReference type="SUPFAM" id="SSF82153">
    <property type="entry name" value="FAS1 domain"/>
    <property type="match status" value="3"/>
</dbReference>
<evidence type="ECO:0000259" key="1">
    <source>
        <dbReference type="PROSITE" id="PS50213"/>
    </source>
</evidence>
<name>A0A0V0JA97_SCHSO</name>
<dbReference type="PROSITE" id="PS50213">
    <property type="entry name" value="FAS1"/>
    <property type="match status" value="2"/>
</dbReference>
<dbReference type="GO" id="GO:0030198">
    <property type="term" value="P:extracellular matrix organization"/>
    <property type="evidence" value="ECO:0007669"/>
    <property type="project" value="TreeGrafter"/>
</dbReference>
<organism evidence="2">
    <name type="scientific">Schistocephalus solidus</name>
    <name type="common">Tapeworm</name>
    <dbReference type="NCBI Taxonomy" id="70667"/>
    <lineage>
        <taxon>Eukaryota</taxon>
        <taxon>Metazoa</taxon>
        <taxon>Spiralia</taxon>
        <taxon>Lophotrochozoa</taxon>
        <taxon>Platyhelminthes</taxon>
        <taxon>Cestoda</taxon>
        <taxon>Eucestoda</taxon>
        <taxon>Diphyllobothriidea</taxon>
        <taxon>Diphyllobothriidae</taxon>
        <taxon>Schistocephalus</taxon>
    </lineage>
</organism>
<accession>A0A0V0JA97</accession>
<feature type="domain" description="FAS1" evidence="1">
    <location>
        <begin position="256"/>
        <end position="394"/>
    </location>
</feature>